<evidence type="ECO:0000313" key="2">
    <source>
        <dbReference type="Proteomes" id="UP000831021"/>
    </source>
</evidence>
<reference evidence="1 2" key="1">
    <citation type="submission" date="2022-01" db="EMBL/GenBank/DDBJ databases">
        <authorList>
            <person name="Stokar-Avihail A."/>
        </authorList>
    </citation>
    <scope>NUCLEOTIDE SEQUENCE [LARGE SCALE GENOMIC DNA]</scope>
</reference>
<organism evidence="1 2">
    <name type="scientific">Bacillus phage FADO</name>
    <dbReference type="NCBI Taxonomy" id="2917160"/>
    <lineage>
        <taxon>Viruses</taxon>
        <taxon>Duplodnaviria</taxon>
        <taxon>Heunggongvirae</taxon>
        <taxon>Uroviricota</taxon>
        <taxon>Caudoviricetes</taxon>
        <taxon>Heleneionescovirinae</taxon>
        <taxon>Zhangjivirus</taxon>
        <taxon>Zhangjivirus fado</taxon>
    </lineage>
</organism>
<gene>
    <name evidence="1" type="ORF">fado_182</name>
</gene>
<name>A0AAE9GAP1_9CAUD</name>
<protein>
    <submittedName>
        <fullName evidence="1">Hydrolase of HD superfamily</fullName>
    </submittedName>
</protein>
<dbReference type="GO" id="GO:0016787">
    <property type="term" value="F:hydrolase activity"/>
    <property type="evidence" value="ECO:0007669"/>
    <property type="project" value="UniProtKB-KW"/>
</dbReference>
<keyword evidence="1" id="KW-0378">Hydrolase</keyword>
<sequence>MSLVTYRGTKFNYENPTPEMIDVFDILRSLPRLNRFVGHSKRAYSVGEHSLLCYQMADKLGYSPREKLLTLIHDFTEAYVGDCPAPLKALLPDFARIEKRVEEAIYSHFDIKPPTEEEHRKVKRIDLTMLVIEMRDLTNHEWKSFINEHTYEEMLSEFQLSAKENSIDIYNQLFECLSEAVEQDYFYNAQG</sequence>
<dbReference type="Gene3D" id="1.10.3210.10">
    <property type="entry name" value="Hypothetical protein af1432"/>
    <property type="match status" value="1"/>
</dbReference>
<dbReference type="SUPFAM" id="SSF109604">
    <property type="entry name" value="HD-domain/PDEase-like"/>
    <property type="match status" value="1"/>
</dbReference>
<proteinExistence type="predicted"/>
<keyword evidence="2" id="KW-1185">Reference proteome</keyword>
<accession>A0AAE9GAP1</accession>
<dbReference type="Proteomes" id="UP000831021">
    <property type="component" value="Segment"/>
</dbReference>
<evidence type="ECO:0000313" key="1">
    <source>
        <dbReference type="EMBL" id="UNY48897.1"/>
    </source>
</evidence>
<dbReference type="EMBL" id="OM236516">
    <property type="protein sequence ID" value="UNY48897.1"/>
    <property type="molecule type" value="Genomic_DNA"/>
</dbReference>